<dbReference type="PANTHER" id="PTHR24372:SF77">
    <property type="entry name" value="G-PROTEIN COUPLED RECEPTORS FAMILY 1 PROFILE DOMAIN-CONTAINING PROTEIN"/>
    <property type="match status" value="1"/>
</dbReference>
<dbReference type="GO" id="GO:0005886">
    <property type="term" value="C:plasma membrane"/>
    <property type="evidence" value="ECO:0007669"/>
    <property type="project" value="UniProtKB-SubCell"/>
</dbReference>
<feature type="transmembrane region" description="Helical" evidence="12">
    <location>
        <begin position="168"/>
        <end position="189"/>
    </location>
</feature>
<dbReference type="GO" id="GO:0008528">
    <property type="term" value="F:G protein-coupled peptide receptor activity"/>
    <property type="evidence" value="ECO:0007669"/>
    <property type="project" value="TreeGrafter"/>
</dbReference>
<keyword evidence="2" id="KW-1003">Cell membrane</keyword>
<dbReference type="GO" id="GO:0007189">
    <property type="term" value="P:adenylate cyclase-activating G protein-coupled receptor signaling pathway"/>
    <property type="evidence" value="ECO:0007669"/>
    <property type="project" value="TreeGrafter"/>
</dbReference>
<keyword evidence="10" id="KW-0807">Transducer</keyword>
<dbReference type="Pfam" id="PF00001">
    <property type="entry name" value="7tm_1"/>
    <property type="match status" value="2"/>
</dbReference>
<dbReference type="PRINTS" id="PR00237">
    <property type="entry name" value="GPCRRHODOPSN"/>
</dbReference>
<evidence type="ECO:0000256" key="6">
    <source>
        <dbReference type="ARBA" id="ARBA00022989"/>
    </source>
</evidence>
<name>A0A913ZP85_PATMI</name>
<keyword evidence="6 12" id="KW-1133">Transmembrane helix</keyword>
<evidence type="ECO:0000256" key="3">
    <source>
        <dbReference type="ARBA" id="ARBA00022614"/>
    </source>
</evidence>
<organism evidence="14 15">
    <name type="scientific">Patiria miniata</name>
    <name type="common">Bat star</name>
    <name type="synonym">Asterina miniata</name>
    <dbReference type="NCBI Taxonomy" id="46514"/>
    <lineage>
        <taxon>Eukaryota</taxon>
        <taxon>Metazoa</taxon>
        <taxon>Echinodermata</taxon>
        <taxon>Eleutherozoa</taxon>
        <taxon>Asterozoa</taxon>
        <taxon>Asteroidea</taxon>
        <taxon>Valvatacea</taxon>
        <taxon>Valvatida</taxon>
        <taxon>Asterinidae</taxon>
        <taxon>Patiria</taxon>
    </lineage>
</organism>
<sequence length="473" mass="52049">MKVLTSLPHNSLPVIPRGAFYGLQNLTYLVLTDESALEFIAEDAFKGLANVKTLVLTRNVEFGDPLVVKNGAFSALPHDVKTVVDDYRLCCNLLRDIPGFKITNCQTTQSQPPLNLCGSLMQNYGLRICMWVLGMSALFGNFGIIVWRFWHAEGSDVMRVHSFMVHNLAVSDFLMGVYMLIIAAADIHYGERYSYKSKEWRSSVPCKAAGILSVLSSEASVFFVTLISIECFLNLVFPFSRFKLRPSSARIVVLVAWAVAVCLGVVPTLVVDLDSDVYGLSDVCIGLPLTTKAYGVQLQPSDIDNPFGGADTLKIISSTSRKPAWILSIVLFLGVNLCCFLVVLACYVGIFVKVKLSARRVGTAAHRERDVRLAVKMALIVGTDFACWMPVIILGILSQTGVVEVGAEVYSWIVVLVLPINSSLNPYLYTIYSAITDRRQNAKKSSQKPLTNSKPKSKSIETVNSYLSDKSSK</sequence>
<proteinExistence type="predicted"/>
<dbReference type="SUPFAM" id="SSF81321">
    <property type="entry name" value="Family A G protein-coupled receptor-like"/>
    <property type="match status" value="1"/>
</dbReference>
<protein>
    <recommendedName>
        <fullName evidence="13">G-protein coupled receptors family 1 profile domain-containing protein</fullName>
    </recommendedName>
</protein>
<dbReference type="InterPro" id="IPR000276">
    <property type="entry name" value="GPCR_Rhodpsn"/>
</dbReference>
<comment type="subcellular location">
    <subcellularLocation>
        <location evidence="1">Cell membrane</location>
        <topology evidence="1">Multi-pass membrane protein</topology>
    </subcellularLocation>
</comment>
<dbReference type="PANTHER" id="PTHR24372">
    <property type="entry name" value="GLYCOPROTEIN HORMONE RECEPTOR"/>
    <property type="match status" value="1"/>
</dbReference>
<dbReference type="RefSeq" id="XP_038053547.1">
    <property type="nucleotide sequence ID" value="XM_038197619.1"/>
</dbReference>
<dbReference type="GeneID" id="119725998"/>
<evidence type="ECO:0000256" key="2">
    <source>
        <dbReference type="ARBA" id="ARBA00022475"/>
    </source>
</evidence>
<feature type="transmembrane region" description="Helical" evidence="12">
    <location>
        <begin position="249"/>
        <end position="270"/>
    </location>
</feature>
<keyword evidence="5" id="KW-0677">Repeat</keyword>
<evidence type="ECO:0000256" key="7">
    <source>
        <dbReference type="ARBA" id="ARBA00023040"/>
    </source>
</evidence>
<evidence type="ECO:0000256" key="10">
    <source>
        <dbReference type="ARBA" id="ARBA00023224"/>
    </source>
</evidence>
<evidence type="ECO:0000256" key="11">
    <source>
        <dbReference type="SAM" id="MobiDB-lite"/>
    </source>
</evidence>
<feature type="transmembrane region" description="Helical" evidence="12">
    <location>
        <begin position="209"/>
        <end position="237"/>
    </location>
</feature>
<dbReference type="Proteomes" id="UP000887568">
    <property type="component" value="Unplaced"/>
</dbReference>
<evidence type="ECO:0000256" key="1">
    <source>
        <dbReference type="ARBA" id="ARBA00004651"/>
    </source>
</evidence>
<feature type="domain" description="G-protein coupled receptors family 1 profile" evidence="13">
    <location>
        <begin position="140"/>
        <end position="429"/>
    </location>
</feature>
<keyword evidence="9" id="KW-0675">Receptor</keyword>
<keyword evidence="3" id="KW-0433">Leucine-rich repeat</keyword>
<evidence type="ECO:0000256" key="5">
    <source>
        <dbReference type="ARBA" id="ARBA00022737"/>
    </source>
</evidence>
<dbReference type="OMA" id="SKEWRSS"/>
<dbReference type="Pfam" id="PF13855">
    <property type="entry name" value="LRR_8"/>
    <property type="match status" value="1"/>
</dbReference>
<dbReference type="SUPFAM" id="SSF52058">
    <property type="entry name" value="L domain-like"/>
    <property type="match status" value="1"/>
</dbReference>
<dbReference type="InterPro" id="IPR017452">
    <property type="entry name" value="GPCR_Rhodpsn_7TM"/>
</dbReference>
<evidence type="ECO:0000256" key="8">
    <source>
        <dbReference type="ARBA" id="ARBA00023136"/>
    </source>
</evidence>
<keyword evidence="4 12" id="KW-0812">Transmembrane</keyword>
<evidence type="ECO:0000313" key="15">
    <source>
        <dbReference type="Proteomes" id="UP000887568"/>
    </source>
</evidence>
<dbReference type="Gene3D" id="3.80.10.10">
    <property type="entry name" value="Ribonuclease Inhibitor"/>
    <property type="match status" value="1"/>
</dbReference>
<accession>A0A913ZP85</accession>
<feature type="transmembrane region" description="Helical" evidence="12">
    <location>
        <begin position="124"/>
        <end position="147"/>
    </location>
</feature>
<feature type="transmembrane region" description="Helical" evidence="12">
    <location>
        <begin position="324"/>
        <end position="352"/>
    </location>
</feature>
<evidence type="ECO:0000313" key="14">
    <source>
        <dbReference type="EnsemblMetazoa" id="XP_038053547.1"/>
    </source>
</evidence>
<evidence type="ECO:0000259" key="13">
    <source>
        <dbReference type="PROSITE" id="PS50262"/>
    </source>
</evidence>
<dbReference type="GO" id="GO:0009755">
    <property type="term" value="P:hormone-mediated signaling pathway"/>
    <property type="evidence" value="ECO:0007669"/>
    <property type="project" value="TreeGrafter"/>
</dbReference>
<dbReference type="InterPro" id="IPR001611">
    <property type="entry name" value="Leu-rich_rpt"/>
</dbReference>
<dbReference type="PROSITE" id="PS50262">
    <property type="entry name" value="G_PROTEIN_RECEP_F1_2"/>
    <property type="match status" value="1"/>
</dbReference>
<dbReference type="Gene3D" id="1.20.1070.10">
    <property type="entry name" value="Rhodopsin 7-helix transmembrane proteins"/>
    <property type="match status" value="1"/>
</dbReference>
<dbReference type="FunFam" id="1.20.1070.10:FF:000343">
    <property type="entry name" value="Uncharacterized protein"/>
    <property type="match status" value="1"/>
</dbReference>
<feature type="compositionally biased region" description="Polar residues" evidence="11">
    <location>
        <begin position="447"/>
        <end position="473"/>
    </location>
</feature>
<feature type="transmembrane region" description="Helical" evidence="12">
    <location>
        <begin position="373"/>
        <end position="397"/>
    </location>
</feature>
<reference evidence="14" key="1">
    <citation type="submission" date="2022-11" db="UniProtKB">
        <authorList>
            <consortium name="EnsemblMetazoa"/>
        </authorList>
    </citation>
    <scope>IDENTIFICATION</scope>
</reference>
<keyword evidence="15" id="KW-1185">Reference proteome</keyword>
<keyword evidence="7" id="KW-0297">G-protein coupled receptor</keyword>
<dbReference type="AlphaFoldDB" id="A0A913ZP85"/>
<evidence type="ECO:0000256" key="4">
    <source>
        <dbReference type="ARBA" id="ARBA00022692"/>
    </source>
</evidence>
<evidence type="ECO:0000256" key="12">
    <source>
        <dbReference type="SAM" id="Phobius"/>
    </source>
</evidence>
<dbReference type="EnsemblMetazoa" id="XM_038197619.1">
    <property type="protein sequence ID" value="XP_038053547.1"/>
    <property type="gene ID" value="LOC119725998"/>
</dbReference>
<keyword evidence="8 12" id="KW-0472">Membrane</keyword>
<dbReference type="InterPro" id="IPR032675">
    <property type="entry name" value="LRR_dom_sf"/>
</dbReference>
<feature type="transmembrane region" description="Helical" evidence="12">
    <location>
        <begin position="409"/>
        <end position="435"/>
    </location>
</feature>
<dbReference type="OrthoDB" id="10035376at2759"/>
<feature type="region of interest" description="Disordered" evidence="11">
    <location>
        <begin position="441"/>
        <end position="473"/>
    </location>
</feature>
<evidence type="ECO:0000256" key="9">
    <source>
        <dbReference type="ARBA" id="ARBA00023170"/>
    </source>
</evidence>